<gene>
    <name evidence="3" type="ORF">CXQ85_004921</name>
</gene>
<dbReference type="InterPro" id="IPR018811">
    <property type="entry name" value="MRX11"/>
</dbReference>
<proteinExistence type="predicted"/>
<feature type="region of interest" description="Disordered" evidence="1">
    <location>
        <begin position="31"/>
        <end position="51"/>
    </location>
</feature>
<dbReference type="OrthoDB" id="5580261at2759"/>
<feature type="transmembrane region" description="Helical" evidence="2">
    <location>
        <begin position="86"/>
        <end position="108"/>
    </location>
</feature>
<name>A0A2V1AWL3_9ASCO</name>
<accession>A0A2V1AWL3</accession>
<evidence type="ECO:0000313" key="4">
    <source>
        <dbReference type="Proteomes" id="UP000244309"/>
    </source>
</evidence>
<feature type="compositionally biased region" description="Basic and acidic residues" evidence="1">
    <location>
        <begin position="40"/>
        <end position="51"/>
    </location>
</feature>
<dbReference type="GO" id="GO:0005739">
    <property type="term" value="C:mitochondrion"/>
    <property type="evidence" value="ECO:0007669"/>
    <property type="project" value="TreeGrafter"/>
</dbReference>
<sequence length="227" mass="26001">MLPVRRLAAFPKPHTRLSYAWIHRTAPRALFTRQSPQPPPHKETYTSKDGKQVDNAAFDRHPILSKVPRILRPWTTQFIHAPVSHVTAFLILHELTAIVPLVGIWYVLHSYHDLLMVSSLDLPGWAIEKGTKIIDSAMVSFDWGDYSLNEKLQVIMEGAYAYVIVKALFPVRLAFSLFGMPWFAKWFVLPITRLFSRKKEVTVPTPTETPVTTPGEHKTKKVEKPRL</sequence>
<dbReference type="RefSeq" id="XP_025343188.1">
    <property type="nucleotide sequence ID" value="XM_025488526.1"/>
</dbReference>
<evidence type="ECO:0000313" key="3">
    <source>
        <dbReference type="EMBL" id="PVH22248.1"/>
    </source>
</evidence>
<keyword evidence="2" id="KW-1133">Transmembrane helix</keyword>
<keyword evidence="4" id="KW-1185">Reference proteome</keyword>
<evidence type="ECO:0000256" key="1">
    <source>
        <dbReference type="SAM" id="MobiDB-lite"/>
    </source>
</evidence>
<organism evidence="3 4">
    <name type="scientific">Candidozyma haemuli</name>
    <dbReference type="NCBI Taxonomy" id="45357"/>
    <lineage>
        <taxon>Eukaryota</taxon>
        <taxon>Fungi</taxon>
        <taxon>Dikarya</taxon>
        <taxon>Ascomycota</taxon>
        <taxon>Saccharomycotina</taxon>
        <taxon>Pichiomycetes</taxon>
        <taxon>Metschnikowiaceae</taxon>
        <taxon>Candidozyma</taxon>
    </lineage>
</organism>
<dbReference type="Proteomes" id="UP000244309">
    <property type="component" value="Unassembled WGS sequence"/>
</dbReference>
<keyword evidence="2" id="KW-0812">Transmembrane</keyword>
<feature type="compositionally biased region" description="Low complexity" evidence="1">
    <location>
        <begin position="204"/>
        <end position="214"/>
    </location>
</feature>
<protein>
    <submittedName>
        <fullName evidence="3">Uncharacterized protein</fullName>
    </submittedName>
</protein>
<dbReference type="AlphaFoldDB" id="A0A2V1AWL3"/>
<dbReference type="Pfam" id="PF10306">
    <property type="entry name" value="FLILHELTA"/>
    <property type="match status" value="1"/>
</dbReference>
<dbReference type="EMBL" id="PKFO01000006">
    <property type="protein sequence ID" value="PVH22248.1"/>
    <property type="molecule type" value="Genomic_DNA"/>
</dbReference>
<dbReference type="GeneID" id="37010251"/>
<dbReference type="VEuPathDB" id="FungiDB:CXQ85_004921"/>
<dbReference type="PANTHER" id="PTHR28002">
    <property type="entry name" value="MIOREX COMPLEX COMPONENT 11"/>
    <property type="match status" value="1"/>
</dbReference>
<evidence type="ECO:0000256" key="2">
    <source>
        <dbReference type="SAM" id="Phobius"/>
    </source>
</evidence>
<reference evidence="3 4" key="1">
    <citation type="submission" date="2017-12" db="EMBL/GenBank/DDBJ databases">
        <title>Genome Sequence of a Multidrug-Resistant Candida haemulonii Isolate from a Patient with Chronic Leg Ulcers in Israel.</title>
        <authorList>
            <person name="Chow N.A."/>
            <person name="Gade L."/>
            <person name="Batra D."/>
            <person name="Rowe L.A."/>
            <person name="Ben-Ami R."/>
            <person name="Loparev V.N."/>
            <person name="Litvintseva A.P."/>
        </authorList>
    </citation>
    <scope>NUCLEOTIDE SEQUENCE [LARGE SCALE GENOMIC DNA]</scope>
    <source>
        <strain evidence="3 4">B11899</strain>
    </source>
</reference>
<dbReference type="PANTHER" id="PTHR28002:SF1">
    <property type="entry name" value="MIOREX COMPLEX COMPONENT 11"/>
    <property type="match status" value="1"/>
</dbReference>
<feature type="transmembrane region" description="Helical" evidence="2">
    <location>
        <begin position="159"/>
        <end position="189"/>
    </location>
</feature>
<keyword evidence="2" id="KW-0472">Membrane</keyword>
<comment type="caution">
    <text evidence="3">The sequence shown here is derived from an EMBL/GenBank/DDBJ whole genome shotgun (WGS) entry which is preliminary data.</text>
</comment>
<feature type="region of interest" description="Disordered" evidence="1">
    <location>
        <begin position="204"/>
        <end position="227"/>
    </location>
</feature>